<keyword evidence="1" id="KW-0732">Signal</keyword>
<dbReference type="EMBL" id="WWCM01000014">
    <property type="protein sequence ID" value="MYM41185.1"/>
    <property type="molecule type" value="Genomic_DNA"/>
</dbReference>
<proteinExistence type="predicted"/>
<protein>
    <submittedName>
        <fullName evidence="2">Uncharacterized protein</fullName>
    </submittedName>
</protein>
<name>A0ABW9VRI1_9BURK</name>
<dbReference type="RefSeq" id="WP_161040512.1">
    <property type="nucleotide sequence ID" value="NZ_WWCM01000014.1"/>
</dbReference>
<keyword evidence="3" id="KW-1185">Reference proteome</keyword>
<sequence>MSRVFIIVVASLVAPLLVHAAPAALKAGEPFVKARKQIYAAGWRADPLAHLSSGEYSGVERLLVERGYTEVDSCSEGLSFCIFQYTRGDACLRLQTQGEQIRLMKVDRWSSECRERRADEEEIMPPADVRYLIQWWNDCELAGECQKTNRFLLKLKRKYAHDPAIMQILRSAN</sequence>
<comment type="caution">
    <text evidence="2">The sequence shown here is derived from an EMBL/GenBank/DDBJ whole genome shotgun (WGS) entry which is preliminary data.</text>
</comment>
<accession>A0ABW9VRI1</accession>
<feature type="chain" id="PRO_5046363834" evidence="1">
    <location>
        <begin position="21"/>
        <end position="173"/>
    </location>
</feature>
<evidence type="ECO:0000313" key="2">
    <source>
        <dbReference type="EMBL" id="MYM41185.1"/>
    </source>
</evidence>
<feature type="signal peptide" evidence="1">
    <location>
        <begin position="1"/>
        <end position="20"/>
    </location>
</feature>
<dbReference type="Proteomes" id="UP000478090">
    <property type="component" value="Unassembled WGS sequence"/>
</dbReference>
<evidence type="ECO:0000313" key="3">
    <source>
        <dbReference type="Proteomes" id="UP000478090"/>
    </source>
</evidence>
<gene>
    <name evidence="2" type="ORF">GTP27_17850</name>
</gene>
<reference evidence="2 3" key="1">
    <citation type="submission" date="2019-12" db="EMBL/GenBank/DDBJ databases">
        <title>Novel species isolated from a subtropical stream in China.</title>
        <authorList>
            <person name="Lu H."/>
        </authorList>
    </citation>
    <scope>NUCLEOTIDE SEQUENCE [LARGE SCALE GENOMIC DNA]</scope>
    <source>
        <strain evidence="2 3">CY13W</strain>
    </source>
</reference>
<organism evidence="2 3">
    <name type="scientific">Duganella qianjiadongensis</name>
    <dbReference type="NCBI Taxonomy" id="2692176"/>
    <lineage>
        <taxon>Bacteria</taxon>
        <taxon>Pseudomonadati</taxon>
        <taxon>Pseudomonadota</taxon>
        <taxon>Betaproteobacteria</taxon>
        <taxon>Burkholderiales</taxon>
        <taxon>Oxalobacteraceae</taxon>
        <taxon>Telluria group</taxon>
        <taxon>Duganella</taxon>
    </lineage>
</organism>
<evidence type="ECO:0000256" key="1">
    <source>
        <dbReference type="SAM" id="SignalP"/>
    </source>
</evidence>